<dbReference type="InParanoid" id="A0A1Z5K3R2"/>
<feature type="compositionally biased region" description="Basic and acidic residues" evidence="1">
    <location>
        <begin position="471"/>
        <end position="487"/>
    </location>
</feature>
<dbReference type="SUPFAM" id="SSF48371">
    <property type="entry name" value="ARM repeat"/>
    <property type="match status" value="1"/>
</dbReference>
<feature type="region of interest" description="Disordered" evidence="1">
    <location>
        <begin position="308"/>
        <end position="381"/>
    </location>
</feature>
<feature type="region of interest" description="Disordered" evidence="1">
    <location>
        <begin position="751"/>
        <end position="817"/>
    </location>
</feature>
<protein>
    <submittedName>
        <fullName evidence="2">Uncharacterized protein</fullName>
    </submittedName>
</protein>
<evidence type="ECO:0000313" key="3">
    <source>
        <dbReference type="Proteomes" id="UP000198406"/>
    </source>
</evidence>
<feature type="region of interest" description="Disordered" evidence="1">
    <location>
        <begin position="572"/>
        <end position="592"/>
    </location>
</feature>
<sequence length="861" mass="93582">MNEILAPSMDDDEYATLIDHPSTFFNHHTHSFPINNTFSVDESILRRVEQEISAARGGSGKDSLKHIILNSTISNDDMAQILQTLSSTDKEESEDRNPQAALDRDDVCLNDQIQRMEVESQSSFDRVMDMIGSEFKDDSVSAVEETLLGKNKLVREEKEELQEVEQPDLCPPSKEDENLPSGRGLMDGFVELLSQGLMGVQMGEEQEDSHRKVNELEQTGVGNQSYDDAQDSATADAGLLSKASRENEVVEQVFRSDVSSVMTANSYHESIASDHSDEEQAVAKWAQLLAESSPEGDDVVSLTIAGEDDEASTQFTAGEPEDVSATEGGDESTTFTAMEEVETERATENIVQSESTATSPRSVEASTNTIEEEADCTATTKTQSVEVTVTTSDMIIPTRLSDNVQEADEAIPAPEAPPVKNENDDNEECNAATKTALSVEQAPGSGDNAAATTIKFKESSPAKPAAPESTQEDRKPAPQGKIPEEKCVNVVSTKPPLAPSPRLYSGLGSPSSISRSLREARMLFTQQEVKQVEKDKDEQLVEGNEGNDEQSLLKSSRKLRFRKSFPVLKPARGPRASEKIIQSHSHGIPSRPTMWVKPQAELKQLIVAAMGTSLQRRSNACGALKVLSLIKKNQLSLARTDTFLTALVFAIRQEITDTDRDIAITARVRALTCLRNVCRPKENRVHAFTQPGLMECLINVINEDKGESRVLACSTLALIAKSTECREGLGIVNGLVDCLSRVVGQIASTLEHDEEGEVVDNVDDSSSESDTDTSSDSDSELSAESSADSSARSSESSEESDGDESSSESNDNDDSDTKMVAMDTDIEKLHQEARLNACAVLVHLSRSCAISVSELFAFTHA</sequence>
<reference evidence="2 3" key="1">
    <citation type="journal article" date="2015" name="Plant Cell">
        <title>Oil accumulation by the oleaginous diatom Fistulifera solaris as revealed by the genome and transcriptome.</title>
        <authorList>
            <person name="Tanaka T."/>
            <person name="Maeda Y."/>
            <person name="Veluchamy A."/>
            <person name="Tanaka M."/>
            <person name="Abida H."/>
            <person name="Marechal E."/>
            <person name="Bowler C."/>
            <person name="Muto M."/>
            <person name="Sunaga Y."/>
            <person name="Tanaka M."/>
            <person name="Yoshino T."/>
            <person name="Taniguchi T."/>
            <person name="Fukuda Y."/>
            <person name="Nemoto M."/>
            <person name="Matsumoto M."/>
            <person name="Wong P.S."/>
            <person name="Aburatani S."/>
            <person name="Fujibuchi W."/>
        </authorList>
    </citation>
    <scope>NUCLEOTIDE SEQUENCE [LARGE SCALE GENOMIC DNA]</scope>
    <source>
        <strain evidence="2 3">JPCC DA0580</strain>
    </source>
</reference>
<feature type="compositionally biased region" description="Acidic residues" evidence="1">
    <location>
        <begin position="319"/>
        <end position="330"/>
    </location>
</feature>
<comment type="caution">
    <text evidence="2">The sequence shown here is derived from an EMBL/GenBank/DDBJ whole genome shotgun (WGS) entry which is preliminary data.</text>
</comment>
<feature type="compositionally biased region" description="Polar residues" evidence="1">
    <location>
        <begin position="349"/>
        <end position="369"/>
    </location>
</feature>
<feature type="region of interest" description="Disordered" evidence="1">
    <location>
        <begin position="454"/>
        <end position="511"/>
    </location>
</feature>
<accession>A0A1Z5K3R2</accession>
<gene>
    <name evidence="2" type="ORF">FisN_7Hh020</name>
</gene>
<dbReference type="AlphaFoldDB" id="A0A1Z5K3R2"/>
<name>A0A1Z5K3R2_FISSO</name>
<evidence type="ECO:0000313" key="2">
    <source>
        <dbReference type="EMBL" id="GAX20711.1"/>
    </source>
</evidence>
<evidence type="ECO:0000256" key="1">
    <source>
        <dbReference type="SAM" id="MobiDB-lite"/>
    </source>
</evidence>
<feature type="compositionally biased region" description="Acidic residues" evidence="1">
    <location>
        <begin position="796"/>
        <end position="814"/>
    </location>
</feature>
<feature type="region of interest" description="Disordered" evidence="1">
    <location>
        <begin position="409"/>
        <end position="430"/>
    </location>
</feature>
<feature type="compositionally biased region" description="Low complexity" evidence="1">
    <location>
        <begin position="782"/>
        <end position="794"/>
    </location>
</feature>
<dbReference type="OrthoDB" id="49108at2759"/>
<dbReference type="Gene3D" id="1.25.10.10">
    <property type="entry name" value="Leucine-rich Repeat Variant"/>
    <property type="match status" value="1"/>
</dbReference>
<keyword evidence="3" id="KW-1185">Reference proteome</keyword>
<proteinExistence type="predicted"/>
<dbReference type="InterPro" id="IPR011989">
    <property type="entry name" value="ARM-like"/>
</dbReference>
<dbReference type="InterPro" id="IPR016024">
    <property type="entry name" value="ARM-type_fold"/>
</dbReference>
<dbReference type="EMBL" id="BDSP01000152">
    <property type="protein sequence ID" value="GAX20711.1"/>
    <property type="molecule type" value="Genomic_DNA"/>
</dbReference>
<organism evidence="2 3">
    <name type="scientific">Fistulifera solaris</name>
    <name type="common">Oleaginous diatom</name>
    <dbReference type="NCBI Taxonomy" id="1519565"/>
    <lineage>
        <taxon>Eukaryota</taxon>
        <taxon>Sar</taxon>
        <taxon>Stramenopiles</taxon>
        <taxon>Ochrophyta</taxon>
        <taxon>Bacillariophyta</taxon>
        <taxon>Bacillariophyceae</taxon>
        <taxon>Bacillariophycidae</taxon>
        <taxon>Naviculales</taxon>
        <taxon>Naviculaceae</taxon>
        <taxon>Fistulifera</taxon>
    </lineage>
</organism>
<feature type="compositionally biased region" description="Acidic residues" evidence="1">
    <location>
        <begin position="752"/>
        <end position="781"/>
    </location>
</feature>
<dbReference type="Proteomes" id="UP000198406">
    <property type="component" value="Unassembled WGS sequence"/>
</dbReference>
<feature type="region of interest" description="Disordered" evidence="1">
    <location>
        <begin position="534"/>
        <end position="553"/>
    </location>
</feature>